<organism evidence="8">
    <name type="scientific">Gibberella zeae</name>
    <name type="common">Wheat head blight fungus</name>
    <name type="synonym">Fusarium graminearum</name>
    <dbReference type="NCBI Taxonomy" id="5518"/>
    <lineage>
        <taxon>Eukaryota</taxon>
        <taxon>Fungi</taxon>
        <taxon>Dikarya</taxon>
        <taxon>Ascomycota</taxon>
        <taxon>Pezizomycotina</taxon>
        <taxon>Sordariomycetes</taxon>
        <taxon>Hypocreomycetidae</taxon>
        <taxon>Hypocreales</taxon>
        <taxon>Nectriaceae</taxon>
        <taxon>Fusarium</taxon>
    </lineage>
</organism>
<evidence type="ECO:0000256" key="6">
    <source>
        <dbReference type="SAM" id="MobiDB-lite"/>
    </source>
</evidence>
<dbReference type="GO" id="GO:0015969">
    <property type="term" value="P:guanosine tetraphosphate metabolic process"/>
    <property type="evidence" value="ECO:0007669"/>
    <property type="project" value="InterPro"/>
</dbReference>
<feature type="binding site" evidence="4">
    <location>
        <begin position="1245"/>
        <end position="1246"/>
    </location>
    <ligand>
        <name>FAD</name>
        <dbReference type="ChEBI" id="CHEBI:57692"/>
    </ligand>
</feature>
<dbReference type="InterPro" id="IPR007685">
    <property type="entry name" value="RelA_SpoT"/>
</dbReference>
<dbReference type="SMART" id="SM00954">
    <property type="entry name" value="RelA_SpoT"/>
    <property type="match status" value="1"/>
</dbReference>
<evidence type="ECO:0000259" key="7">
    <source>
        <dbReference type="SMART" id="SM00954"/>
    </source>
</evidence>
<evidence type="ECO:0000256" key="4">
    <source>
        <dbReference type="PIRSR" id="PIRSR601613-1"/>
    </source>
</evidence>
<protein>
    <recommendedName>
        <fullName evidence="5">Amine oxidase</fullName>
        <ecNumber evidence="5">1.4.3.-</ecNumber>
    </recommendedName>
</protein>
<keyword evidence="3 5" id="KW-0560">Oxidoreductase</keyword>
<dbReference type="CDD" id="cd05399">
    <property type="entry name" value="NT_Rel-Spo_like"/>
    <property type="match status" value="1"/>
</dbReference>
<dbReference type="Pfam" id="PF25053">
    <property type="entry name" value="DUF7791"/>
    <property type="match status" value="1"/>
</dbReference>
<dbReference type="PRINTS" id="PR00757">
    <property type="entry name" value="AMINEOXDASEF"/>
</dbReference>
<evidence type="ECO:0000313" key="8">
    <source>
        <dbReference type="EMBL" id="VIO58681.1"/>
    </source>
</evidence>
<feature type="domain" description="RelA/SpoT" evidence="7">
    <location>
        <begin position="73"/>
        <end position="211"/>
    </location>
</feature>
<sequence>MASDHGSPPSSLNAKFTREVQNALAQDSSQSVKAAFFDVWQRLKPEYETMHQALNQYLTHQLEESSIRATLHGRVKKDDSISKSIDRREEHWGKTYDSPKQILDGIHDLVGFRIVVDYPSGLDQSYQLIKKHFSVDRINTFSTDRDVGVLWKPRFGAYEGKNFQVRMSPDENNVGLSIYYEVLFEIQVTSIAESLYNRLAHPLHYKKSSGTLSRQDEMIIDISHGLSLCYWITIACMEERLEGKSAMASQTSPLPHTVRKIAGHDPEDELDDLDDLVNITPDMPVIPGDRSLGCSKTGPSTLKRTAPSDDTVSIELLLKSLIDLPQENRSDADVWNGIRDRLGLDDDTYSRFLKSFTYDRMNDRKNTIQQRHHDTFEWVFADNEDAIYGDNSYTEIEVPSLASWLEEDDHSLYWVSGKPGSGKSFFMKFIEKDERTQAILQKWQPQCRIISHYLWKPGSHDQRSLKGVVCSLLHQILQDEKAIALCHLREAPALSHKYHASDWDIEDAKKLLFNVLGRSTRPYLILIDGLDELFKPHYGMKVVFQFLDGLASMEKVKVCVSSRPEPIFITRFRSQPSLRMQDLTENDIRKYTVDKLRELDLEFDNKRFREAGSEIVNRAEGVFIWVYIVLRQIKLGVDEFCETWDDILDHIFKLPSDLMGLYRDMLSKFDDNDEKYVKRAARYFQYMRENPSFERPDIARLSLVADENVLDSFTRPEDTTCVDKWAKLCRDTEKTLFPISAGLLEIRCFSYRTPISQDEITMYPWRAKGVTFIHRTATDFLEGEEGKAIFGKYAMGPEDMLMMYIKMSIVHYSVGNHDVDLLNTVLNLSPMGNELVKGFFHNSHDALSLLHACCTNKSRQLVRPPCSVSYENTFLFNISYHCCYGYLEKFLKSSGSYEASAYVLAGACTRPSDTYQDIKLSERYRFIRDILNRHYTSLENSTEYSSTQMEVIKVIMWAWRCFLIHQLDLNFNLHKYHFHQGVISKELLGEIIVLFLKIRAIAEVPGSRYLLRMEKGEKIHFVEDIQHNRFDAGDRHPKPRLSQFYDRIIYVEVNDKWMIQQLFDGLYLPQQFKKLLKENAFLRILVAHPANPSGAASFFHITTNEGGQEATVDILRELNREPMSPYKESTEIKSRYLGSFTHPKPALEKIGYEFPDINKTHICLHESIQHRTSYHRLCIRRMPRTQEGYLWWQSHTERGLETQAVVPSSNYIDNTHDVIVIGAGFAGLVAARELAAKGLKVLIIEARDRIGGRTWTARAFGEDFEMGGTWVHWNQPHLYAELTRYNLHRNLKTSNGTLKPEVTYWQKSAGTKSVLEPKAMEDAVEAAERLARKVFSIDGYTSKELMPYPHDPTRLAHWRKYDHLSVHDRLDAIKDESDENKAYFQGLTNTFGTSPSNEIGFTEALRWYALGGHSLTQLFEEAGLYKLGNGGMTSFAKAIFDDYSGAALFSNEVTKISQTRDKATITTKDERSLSARRIVCTIPLNVLKTITFEPPLSSLKQQAIDKGHITRGAKIHYKLRHITPPWFYQALPPSPLCFAYTDHNGTNEESDGTYCIGFGLNGGISNIEDSEEVIKAFDQHIGADNEVDGYVSHDWVKDPFSRGTWACWGPSSSTVYLQELQLPHGRVIFASADTADGWRGFIDGALEQGKKAANDVLREHSKSHRANLPLSSSLFFSPSESQLLQLSTLPPLKTVASPTLVSTSLFSLSVALRPVATASPATLLTPTVPQESASVLETTAAGLVAVDACSVSLALALDSAGPKRFRLLFTRIDGLYQNHMCTFGILTDM</sequence>
<dbReference type="Pfam" id="PF01593">
    <property type="entry name" value="Amino_oxidase"/>
    <property type="match status" value="1"/>
</dbReference>
<comment type="cofactor">
    <cofactor evidence="1 5">
        <name>FAD</name>
        <dbReference type="ChEBI" id="CHEBI:57692"/>
    </cofactor>
</comment>
<accession>A0A4E9DSL9</accession>
<keyword evidence="5" id="KW-0274">FAD</keyword>
<dbReference type="SUPFAM" id="SSF52540">
    <property type="entry name" value="P-loop containing nucleoside triphosphate hydrolases"/>
    <property type="match status" value="1"/>
</dbReference>
<feature type="region of interest" description="Disordered" evidence="6">
    <location>
        <begin position="288"/>
        <end position="307"/>
    </location>
</feature>
<dbReference type="InterPro" id="IPR002937">
    <property type="entry name" value="Amino_oxidase"/>
</dbReference>
<evidence type="ECO:0000256" key="2">
    <source>
        <dbReference type="ARBA" id="ARBA00022737"/>
    </source>
</evidence>
<gene>
    <name evidence="8" type="ORF">FUG_LOCUS313263</name>
</gene>
<dbReference type="Pfam" id="PF24883">
    <property type="entry name" value="NPHP3_N"/>
    <property type="match status" value="1"/>
</dbReference>
<dbReference type="InterPro" id="IPR001613">
    <property type="entry name" value="Flavin_amine_oxidase"/>
</dbReference>
<proteinExistence type="inferred from homology"/>
<dbReference type="Gene3D" id="3.90.660.10">
    <property type="match status" value="1"/>
</dbReference>
<dbReference type="InterPro" id="IPR043519">
    <property type="entry name" value="NT_sf"/>
</dbReference>
<name>A0A4E9DSL9_GIBZA</name>
<dbReference type="Gene3D" id="3.40.50.300">
    <property type="entry name" value="P-loop containing nucleotide triphosphate hydrolases"/>
    <property type="match status" value="1"/>
</dbReference>
<keyword evidence="5" id="KW-0285">Flavoprotein</keyword>
<dbReference type="EC" id="1.4.3.-" evidence="5"/>
<reference evidence="8" key="1">
    <citation type="submission" date="2019-04" db="EMBL/GenBank/DDBJ databases">
        <authorList>
            <person name="Melise S."/>
            <person name="Noan J."/>
            <person name="Okalmin O."/>
        </authorList>
    </citation>
    <scope>NUCLEOTIDE SEQUENCE</scope>
    <source>
        <strain evidence="8">FN9</strain>
    </source>
</reference>
<dbReference type="InterPro" id="IPR056884">
    <property type="entry name" value="NPHP3-like_N"/>
</dbReference>
<evidence type="ECO:0000256" key="3">
    <source>
        <dbReference type="ARBA" id="ARBA00023002"/>
    </source>
</evidence>
<dbReference type="EMBL" id="CAAKMV010000134">
    <property type="protein sequence ID" value="VIO58681.1"/>
    <property type="molecule type" value="Genomic_DNA"/>
</dbReference>
<evidence type="ECO:0000256" key="1">
    <source>
        <dbReference type="ARBA" id="ARBA00001974"/>
    </source>
</evidence>
<feature type="binding site" evidence="4">
    <location>
        <position position="1453"/>
    </location>
    <ligand>
        <name>FAD</name>
        <dbReference type="ChEBI" id="CHEBI:57692"/>
    </ligand>
</feature>
<dbReference type="Gene3D" id="3.50.50.60">
    <property type="entry name" value="FAD/NAD(P)-binding domain"/>
    <property type="match status" value="1"/>
</dbReference>
<dbReference type="SUPFAM" id="SSF51905">
    <property type="entry name" value="FAD/NAD(P)-binding domain"/>
    <property type="match status" value="1"/>
</dbReference>
<comment type="similarity">
    <text evidence="5">Belongs to the flavin monoamine oxidase family.</text>
</comment>
<dbReference type="InterPro" id="IPR036188">
    <property type="entry name" value="FAD/NAD-bd_sf"/>
</dbReference>
<dbReference type="Gene3D" id="3.30.460.10">
    <property type="entry name" value="Beta Polymerase, domain 2"/>
    <property type="match status" value="1"/>
</dbReference>
<dbReference type="Gene3D" id="1.10.405.10">
    <property type="entry name" value="Guanine Nucleotide Dissociation Inhibitor, domain 1"/>
    <property type="match status" value="1"/>
</dbReference>
<feature type="binding site" evidence="4">
    <location>
        <position position="1558"/>
    </location>
    <ligand>
        <name>substrate</name>
    </ligand>
</feature>
<dbReference type="PANTHER" id="PTHR10039">
    <property type="entry name" value="AMELOGENIN"/>
    <property type="match status" value="1"/>
</dbReference>
<dbReference type="InterPro" id="IPR027417">
    <property type="entry name" value="P-loop_NTPase"/>
</dbReference>
<dbReference type="SUPFAM" id="SSF81301">
    <property type="entry name" value="Nucleotidyltransferase"/>
    <property type="match status" value="1"/>
</dbReference>
<keyword evidence="2" id="KW-0677">Repeat</keyword>
<dbReference type="GO" id="GO:0016491">
    <property type="term" value="F:oxidoreductase activity"/>
    <property type="evidence" value="ECO:0007669"/>
    <property type="project" value="UniProtKB-KW"/>
</dbReference>
<evidence type="ECO:0000256" key="5">
    <source>
        <dbReference type="RuleBase" id="RU362067"/>
    </source>
</evidence>
<dbReference type="PANTHER" id="PTHR10039:SF5">
    <property type="entry name" value="NACHT DOMAIN-CONTAINING PROTEIN"/>
    <property type="match status" value="1"/>
</dbReference>
<dbReference type="InterPro" id="IPR056693">
    <property type="entry name" value="DUF7791"/>
</dbReference>
<feature type="compositionally biased region" description="Polar residues" evidence="6">
    <location>
        <begin position="297"/>
        <end position="307"/>
    </location>
</feature>